<organism evidence="7 8">
    <name type="scientific">Oharaeibacter diazotrophicus</name>
    <dbReference type="NCBI Taxonomy" id="1920512"/>
    <lineage>
        <taxon>Bacteria</taxon>
        <taxon>Pseudomonadati</taxon>
        <taxon>Pseudomonadota</taxon>
        <taxon>Alphaproteobacteria</taxon>
        <taxon>Hyphomicrobiales</taxon>
        <taxon>Pleomorphomonadaceae</taxon>
        <taxon>Oharaeibacter</taxon>
    </lineage>
</organism>
<evidence type="ECO:0000313" key="8">
    <source>
        <dbReference type="Proteomes" id="UP000294547"/>
    </source>
</evidence>
<feature type="transmembrane region" description="Helical" evidence="6">
    <location>
        <begin position="187"/>
        <end position="205"/>
    </location>
</feature>
<protein>
    <submittedName>
        <fullName evidence="7">Threonine/homoserine/homoserine lactone efflux protein</fullName>
    </submittedName>
</protein>
<evidence type="ECO:0000256" key="4">
    <source>
        <dbReference type="ARBA" id="ARBA00022989"/>
    </source>
</evidence>
<gene>
    <name evidence="7" type="ORF">EDD54_0615</name>
</gene>
<evidence type="ECO:0000256" key="5">
    <source>
        <dbReference type="ARBA" id="ARBA00023136"/>
    </source>
</evidence>
<dbReference type="PANTHER" id="PTHR30086">
    <property type="entry name" value="ARGININE EXPORTER PROTEIN ARGO"/>
    <property type="match status" value="1"/>
</dbReference>
<name>A0A4R6RJV9_9HYPH</name>
<keyword evidence="5 6" id="KW-0472">Membrane</keyword>
<reference evidence="7 8" key="1">
    <citation type="submission" date="2019-03" db="EMBL/GenBank/DDBJ databases">
        <title>Genomic Encyclopedia of Type Strains, Phase IV (KMG-IV): sequencing the most valuable type-strain genomes for metagenomic binning, comparative biology and taxonomic classification.</title>
        <authorList>
            <person name="Goeker M."/>
        </authorList>
    </citation>
    <scope>NUCLEOTIDE SEQUENCE [LARGE SCALE GENOMIC DNA]</scope>
    <source>
        <strain evidence="7 8">DSM 102969</strain>
    </source>
</reference>
<keyword evidence="8" id="KW-1185">Reference proteome</keyword>
<keyword evidence="4 6" id="KW-1133">Transmembrane helix</keyword>
<dbReference type="PIRSF" id="PIRSF006324">
    <property type="entry name" value="LeuE"/>
    <property type="match status" value="1"/>
</dbReference>
<feature type="transmembrane region" description="Helical" evidence="6">
    <location>
        <begin position="72"/>
        <end position="93"/>
    </location>
</feature>
<dbReference type="AlphaFoldDB" id="A0A4R6RJV9"/>
<dbReference type="EMBL" id="SNXY01000006">
    <property type="protein sequence ID" value="TDP86734.1"/>
    <property type="molecule type" value="Genomic_DNA"/>
</dbReference>
<comment type="subcellular location">
    <subcellularLocation>
        <location evidence="1">Cell membrane</location>
        <topology evidence="1">Multi-pass membrane protein</topology>
    </subcellularLocation>
</comment>
<feature type="transmembrane region" description="Helical" evidence="6">
    <location>
        <begin position="146"/>
        <end position="175"/>
    </location>
</feature>
<comment type="caution">
    <text evidence="7">The sequence shown here is derived from an EMBL/GenBank/DDBJ whole genome shotgun (WGS) entry which is preliminary data.</text>
</comment>
<dbReference type="GO" id="GO:0005886">
    <property type="term" value="C:plasma membrane"/>
    <property type="evidence" value="ECO:0007669"/>
    <property type="project" value="UniProtKB-SubCell"/>
</dbReference>
<keyword evidence="2" id="KW-1003">Cell membrane</keyword>
<sequence>MPPNHQLFAFVVATAAFTLVPGPSMLYAAARTVAAGRRAGLMASLGLHCGGYVHIVAAAAGLALLLKAVPTLYVVVKLAGAAYLVWIGVGMLLNRGGSGAPVVAVTSARRAFVQSIVVEVLNPKTAIFYVAFVPQFTDPTAAAPVWMQFVVLGAIVNVLFGLGDLVAVMLAGLVSRRLAGSSRVAAWTNRVAGAVLVGLGLRLAVQRV</sequence>
<dbReference type="Pfam" id="PF01810">
    <property type="entry name" value="LysE"/>
    <property type="match status" value="1"/>
</dbReference>
<feature type="transmembrane region" description="Helical" evidence="6">
    <location>
        <begin position="45"/>
        <end position="65"/>
    </location>
</feature>
<keyword evidence="3 6" id="KW-0812">Transmembrane</keyword>
<accession>A0A4R6RJV9</accession>
<evidence type="ECO:0000256" key="6">
    <source>
        <dbReference type="SAM" id="Phobius"/>
    </source>
</evidence>
<dbReference type="InterPro" id="IPR001123">
    <property type="entry name" value="LeuE-type"/>
</dbReference>
<dbReference type="Proteomes" id="UP000294547">
    <property type="component" value="Unassembled WGS sequence"/>
</dbReference>
<evidence type="ECO:0000313" key="7">
    <source>
        <dbReference type="EMBL" id="TDP86734.1"/>
    </source>
</evidence>
<dbReference type="RefSeq" id="WP_281008990.1">
    <property type="nucleotide sequence ID" value="NZ_BSPM01000008.1"/>
</dbReference>
<evidence type="ECO:0000256" key="1">
    <source>
        <dbReference type="ARBA" id="ARBA00004651"/>
    </source>
</evidence>
<evidence type="ECO:0000256" key="3">
    <source>
        <dbReference type="ARBA" id="ARBA00022692"/>
    </source>
</evidence>
<dbReference type="GO" id="GO:0015171">
    <property type="term" value="F:amino acid transmembrane transporter activity"/>
    <property type="evidence" value="ECO:0007669"/>
    <property type="project" value="TreeGrafter"/>
</dbReference>
<proteinExistence type="predicted"/>
<dbReference type="PANTHER" id="PTHR30086:SF20">
    <property type="entry name" value="ARGININE EXPORTER PROTEIN ARGO-RELATED"/>
    <property type="match status" value="1"/>
</dbReference>
<evidence type="ECO:0000256" key="2">
    <source>
        <dbReference type="ARBA" id="ARBA00022475"/>
    </source>
</evidence>